<dbReference type="InterPro" id="IPR027268">
    <property type="entry name" value="Peptidase_M4/M1_CTD_sf"/>
</dbReference>
<dbReference type="AlphaFoldDB" id="A0A2S7Y8X5"/>
<reference evidence="1 2" key="1">
    <citation type="submission" date="2016-07" db="EMBL/GenBank/DDBJ databases">
        <title>Comparative genomics of the entomopathogenic fungus Beauveria bassiana.</title>
        <authorList>
            <person name="Valero Jimenez C.A."/>
            <person name="Zwaan B.J."/>
            <person name="Van Kan J.A."/>
            <person name="Takken W."/>
            <person name="Debets A.J."/>
            <person name="Schoustra S.E."/>
            <person name="Koenraadt C.J."/>
        </authorList>
    </citation>
    <scope>NUCLEOTIDE SEQUENCE [LARGE SCALE GENOMIC DNA]</scope>
    <source>
        <strain evidence="1 2">ARSEF 8028</strain>
    </source>
</reference>
<sequence>MKSCTMPRKSYPVISLKIRPNFTTGGDVSHLSVSYTIPRSALAGPNPHLNYTTWFGKSAAHPYLESDIFATDSIGRLPFIFVDETSTLQQWRLGRDPVSDLNMKMEVLPRNVDIHTASGPRVDLRSDQGGLIGTGGWFLPQVDQDDFYIHTVEWDLSEAPAGTRAIWTFGEGPYRIEHLGTIDTFARSVFMVGNVQSSPPRPQLRPLPGTCATYWFGDLPPILQRLRSFNTDLYTPMADFFQDVDSSYRIFIRTSLRGWGGSSFLVSYILEYSDSILEAAYDEVMSLLAHEMVHSFTSLCNEDDGTENAWYFEGIANYYATFLPYRFGLVSPSYVTTRVNGSLCRYYTNPEINIPMSDALKYFFTSWYSKWIPYDRGFAYFLLVDDQLRRLPGEPDSNASGLFDRIVVDLSVRWRRGEKVQQKDWLTSIGYFLRDRVECAAQLRAVLTGKPSISLAGRRVGSTKNMLRETRQYVLQFGYSRPSVTSRVVEGVVPGSHAELAGLRNGDVILRTGSTTEAAQGSLTKYFVLVERHGEELTVEYFPRGDQEVSCWQLESYKEDFVPASFIR</sequence>
<accession>A0A2S7Y8X5</accession>
<evidence type="ECO:0000313" key="2">
    <source>
        <dbReference type="Proteomes" id="UP000237441"/>
    </source>
</evidence>
<dbReference type="InterPro" id="IPR036034">
    <property type="entry name" value="PDZ_sf"/>
</dbReference>
<dbReference type="SUPFAM" id="SSF50156">
    <property type="entry name" value="PDZ domain-like"/>
    <property type="match status" value="1"/>
</dbReference>
<name>A0A2S7Y8X5_BEABA</name>
<gene>
    <name evidence="1" type="ORF">BB8028_0003g12270</name>
</gene>
<comment type="caution">
    <text evidence="1">The sequence shown here is derived from an EMBL/GenBank/DDBJ whole genome shotgun (WGS) entry which is preliminary data.</text>
</comment>
<evidence type="ECO:0008006" key="3">
    <source>
        <dbReference type="Google" id="ProtNLM"/>
    </source>
</evidence>
<dbReference type="Proteomes" id="UP000237441">
    <property type="component" value="Unassembled WGS sequence"/>
</dbReference>
<protein>
    <recommendedName>
        <fullName evidence="3">Peptidase M61 domain-containing protein</fullName>
    </recommendedName>
</protein>
<dbReference type="Gene3D" id="2.30.42.10">
    <property type="match status" value="1"/>
</dbReference>
<organism evidence="1 2">
    <name type="scientific">Beauveria bassiana</name>
    <name type="common">White muscardine disease fungus</name>
    <name type="synonym">Tritirachium shiotae</name>
    <dbReference type="NCBI Taxonomy" id="176275"/>
    <lineage>
        <taxon>Eukaryota</taxon>
        <taxon>Fungi</taxon>
        <taxon>Dikarya</taxon>
        <taxon>Ascomycota</taxon>
        <taxon>Pezizomycotina</taxon>
        <taxon>Sordariomycetes</taxon>
        <taxon>Hypocreomycetidae</taxon>
        <taxon>Hypocreales</taxon>
        <taxon>Cordycipitaceae</taxon>
        <taxon>Beauveria</taxon>
    </lineage>
</organism>
<proteinExistence type="predicted"/>
<dbReference type="OrthoDB" id="626167at2759"/>
<dbReference type="EMBL" id="JRHA01000003">
    <property type="protein sequence ID" value="PQK12611.1"/>
    <property type="molecule type" value="Genomic_DNA"/>
</dbReference>
<dbReference type="Gene3D" id="1.10.390.10">
    <property type="entry name" value="Neutral Protease Domain 2"/>
    <property type="match status" value="1"/>
</dbReference>
<evidence type="ECO:0000313" key="1">
    <source>
        <dbReference type="EMBL" id="PQK12611.1"/>
    </source>
</evidence>